<evidence type="ECO:0000256" key="4">
    <source>
        <dbReference type="ARBA" id="ARBA00023136"/>
    </source>
</evidence>
<keyword evidence="4 5" id="KW-0472">Membrane</keyword>
<reference evidence="6 7" key="1">
    <citation type="submission" date="2018-07" db="EMBL/GenBank/DDBJ databases">
        <title>Draft genome sequence of Ancylomarina sp. M1P.</title>
        <authorList>
            <person name="Yadav S."/>
            <person name="Villanueva L."/>
            <person name="Damste J.S.S."/>
        </authorList>
    </citation>
    <scope>NUCLEOTIDE SEQUENCE [LARGE SCALE GENOMIC DNA]</scope>
    <source>
        <strain evidence="6 7">M1P</strain>
    </source>
</reference>
<keyword evidence="2 5" id="KW-0812">Transmembrane</keyword>
<evidence type="ECO:0000256" key="1">
    <source>
        <dbReference type="ARBA" id="ARBA00004141"/>
    </source>
</evidence>
<evidence type="ECO:0000313" key="6">
    <source>
        <dbReference type="EMBL" id="RRG20059.1"/>
    </source>
</evidence>
<evidence type="ECO:0000256" key="3">
    <source>
        <dbReference type="ARBA" id="ARBA00022989"/>
    </source>
</evidence>
<dbReference type="Pfam" id="PF13564">
    <property type="entry name" value="DoxX_2"/>
    <property type="match status" value="1"/>
</dbReference>
<evidence type="ECO:0000256" key="2">
    <source>
        <dbReference type="ARBA" id="ARBA00022692"/>
    </source>
</evidence>
<comment type="caution">
    <text evidence="6">The sequence shown here is derived from an EMBL/GenBank/DDBJ whole genome shotgun (WGS) entry which is preliminary data.</text>
</comment>
<dbReference type="GO" id="GO:0016020">
    <property type="term" value="C:membrane"/>
    <property type="evidence" value="ECO:0007669"/>
    <property type="project" value="UniProtKB-SubCell"/>
</dbReference>
<evidence type="ECO:0000313" key="7">
    <source>
        <dbReference type="Proteomes" id="UP000285794"/>
    </source>
</evidence>
<accession>A0A425XYK0</accession>
<feature type="transmembrane region" description="Helical" evidence="5">
    <location>
        <begin position="28"/>
        <end position="46"/>
    </location>
</feature>
<keyword evidence="3 5" id="KW-1133">Transmembrane helix</keyword>
<proteinExistence type="predicted"/>
<dbReference type="OrthoDB" id="7960583at2"/>
<dbReference type="AlphaFoldDB" id="A0A425XYK0"/>
<gene>
    <name evidence="6" type="ORF">DWB61_13540</name>
</gene>
<comment type="subcellular location">
    <subcellularLocation>
        <location evidence="1">Membrane</location>
        <topology evidence="1">Multi-pass membrane protein</topology>
    </subcellularLocation>
</comment>
<feature type="transmembrane region" description="Helical" evidence="5">
    <location>
        <begin position="80"/>
        <end position="95"/>
    </location>
</feature>
<keyword evidence="7" id="KW-1185">Reference proteome</keyword>
<dbReference type="Proteomes" id="UP000285794">
    <property type="component" value="Unassembled WGS sequence"/>
</dbReference>
<evidence type="ECO:0000256" key="5">
    <source>
        <dbReference type="SAM" id="Phobius"/>
    </source>
</evidence>
<organism evidence="6 7">
    <name type="scientific">Ancylomarina euxinus</name>
    <dbReference type="NCBI Taxonomy" id="2283627"/>
    <lineage>
        <taxon>Bacteria</taxon>
        <taxon>Pseudomonadati</taxon>
        <taxon>Bacteroidota</taxon>
        <taxon>Bacteroidia</taxon>
        <taxon>Marinilabiliales</taxon>
        <taxon>Marinifilaceae</taxon>
        <taxon>Ancylomarina</taxon>
    </lineage>
</organism>
<sequence length="100" mass="11665">MMLVTAVLYFVFYDTVVDYFTSYGYPIYLIYPLALAKIMGSLIILSNKNKFLKELAYMGFFYNLILAFFAHLMINEFDPIPTLSLILLFLSYFTGKKVRP</sequence>
<protein>
    <recommendedName>
        <fullName evidence="8">DoxX family protein</fullName>
    </recommendedName>
</protein>
<evidence type="ECO:0008006" key="8">
    <source>
        <dbReference type="Google" id="ProtNLM"/>
    </source>
</evidence>
<name>A0A425XYK0_9BACT</name>
<feature type="transmembrane region" description="Helical" evidence="5">
    <location>
        <begin position="55"/>
        <end position="74"/>
    </location>
</feature>
<dbReference type="InterPro" id="IPR032808">
    <property type="entry name" value="DoxX"/>
</dbReference>
<dbReference type="RefSeq" id="WP_125031423.1">
    <property type="nucleotide sequence ID" value="NZ_JAPXVP010000013.1"/>
</dbReference>
<dbReference type="EMBL" id="QQWG01000015">
    <property type="protein sequence ID" value="RRG20059.1"/>
    <property type="molecule type" value="Genomic_DNA"/>
</dbReference>